<reference evidence="1" key="2">
    <citation type="submission" date="2015-03" db="UniProtKB">
        <authorList>
            <consortium name="EnsemblPlants"/>
        </authorList>
    </citation>
    <scope>IDENTIFICATION</scope>
</reference>
<reference evidence="1" key="1">
    <citation type="journal article" date="2009" name="Rice">
        <title>De Novo Next Generation Sequencing of Plant Genomes.</title>
        <authorList>
            <person name="Rounsley S."/>
            <person name="Marri P.R."/>
            <person name="Yu Y."/>
            <person name="He R."/>
            <person name="Sisneros N."/>
            <person name="Goicoechea J.L."/>
            <person name="Lee S.J."/>
            <person name="Angelova A."/>
            <person name="Kudrna D."/>
            <person name="Luo M."/>
            <person name="Affourtit J."/>
            <person name="Desany B."/>
            <person name="Knight J."/>
            <person name="Niazi F."/>
            <person name="Egholm M."/>
            <person name="Wing R.A."/>
        </authorList>
    </citation>
    <scope>NUCLEOTIDE SEQUENCE [LARGE SCALE GENOMIC DNA]</scope>
    <source>
        <strain evidence="1">cv. IRGC 105608</strain>
    </source>
</reference>
<dbReference type="AlphaFoldDB" id="A0A0D3HTD7"/>
<proteinExistence type="predicted"/>
<protein>
    <submittedName>
        <fullName evidence="1">Uncharacterized protein</fullName>
    </submittedName>
</protein>
<organism evidence="1">
    <name type="scientific">Oryza barthii</name>
    <dbReference type="NCBI Taxonomy" id="65489"/>
    <lineage>
        <taxon>Eukaryota</taxon>
        <taxon>Viridiplantae</taxon>
        <taxon>Streptophyta</taxon>
        <taxon>Embryophyta</taxon>
        <taxon>Tracheophyta</taxon>
        <taxon>Spermatophyta</taxon>
        <taxon>Magnoliopsida</taxon>
        <taxon>Liliopsida</taxon>
        <taxon>Poales</taxon>
        <taxon>Poaceae</taxon>
        <taxon>BOP clade</taxon>
        <taxon>Oryzoideae</taxon>
        <taxon>Oryzeae</taxon>
        <taxon>Oryzinae</taxon>
        <taxon>Oryza</taxon>
    </lineage>
</organism>
<dbReference type="EnsemblPlants" id="OBART12G08830.1">
    <property type="protein sequence ID" value="OBART12G08830.1"/>
    <property type="gene ID" value="OBART12G08830"/>
</dbReference>
<dbReference type="PaxDb" id="65489-OBART12G08830.1"/>
<dbReference type="Gramene" id="OBART12G08830.1">
    <property type="protein sequence ID" value="OBART12G08830.1"/>
    <property type="gene ID" value="OBART12G08830"/>
</dbReference>
<accession>A0A0D3HTD7</accession>
<dbReference type="Proteomes" id="UP000026960">
    <property type="component" value="Chromosome 12"/>
</dbReference>
<dbReference type="HOGENOM" id="CLU_1257769_0_0_1"/>
<dbReference type="STRING" id="65489.A0A0D3HTD7"/>
<name>A0A0D3HTD7_9ORYZ</name>
<sequence length="220" mass="23182">MSRLARTPTPSALRSADRSLAAALTRCAYVPTAAPLHCAPDTHRRPDPSVLGELVYSVPGAKNVLEKSRCPFSQLRHFLLMAMDHLTKFKCGGSSTRARGVPLSAGRFPAPRVRQIDGGDNGGSPTQDGAEPLLHRSFWFTPESIARVKALVAVDGGGGGRAPTTFEALGMGHARQSKLLFAVAGGRGSLRLLRQGDAGPSSTRVGAALRVRARRRPGGG</sequence>
<evidence type="ECO:0000313" key="2">
    <source>
        <dbReference type="Proteomes" id="UP000026960"/>
    </source>
</evidence>
<keyword evidence="2" id="KW-1185">Reference proteome</keyword>
<evidence type="ECO:0000313" key="1">
    <source>
        <dbReference type="EnsemblPlants" id="OBART12G08830.1"/>
    </source>
</evidence>